<feature type="region of interest" description="Disordered" evidence="9">
    <location>
        <begin position="443"/>
        <end position="463"/>
    </location>
</feature>
<dbReference type="OrthoDB" id="9809348at2"/>
<dbReference type="Pfam" id="PF00672">
    <property type="entry name" value="HAMP"/>
    <property type="match status" value="1"/>
</dbReference>
<dbReference type="SMART" id="SM00304">
    <property type="entry name" value="HAMP"/>
    <property type="match status" value="1"/>
</dbReference>
<dbReference type="PANTHER" id="PTHR34220">
    <property type="entry name" value="SENSOR HISTIDINE KINASE YPDA"/>
    <property type="match status" value="1"/>
</dbReference>
<keyword evidence="10" id="KW-1133">Transmembrane helix</keyword>
<evidence type="ECO:0000256" key="7">
    <source>
        <dbReference type="ARBA" id="ARBA00023012"/>
    </source>
</evidence>
<evidence type="ECO:0000313" key="14">
    <source>
        <dbReference type="Proteomes" id="UP000295008"/>
    </source>
</evidence>
<dbReference type="InterPro" id="IPR003594">
    <property type="entry name" value="HATPase_dom"/>
</dbReference>
<evidence type="ECO:0000259" key="12">
    <source>
        <dbReference type="PROSITE" id="PS50885"/>
    </source>
</evidence>
<dbReference type="RefSeq" id="WP_132017939.1">
    <property type="nucleotide sequence ID" value="NZ_SLUN01000060.1"/>
</dbReference>
<dbReference type="InterPro" id="IPR005467">
    <property type="entry name" value="His_kinase_dom"/>
</dbReference>
<evidence type="ECO:0000256" key="8">
    <source>
        <dbReference type="SAM" id="Coils"/>
    </source>
</evidence>
<evidence type="ECO:0000256" key="4">
    <source>
        <dbReference type="ARBA" id="ARBA00022553"/>
    </source>
</evidence>
<feature type="domain" description="Histidine kinase" evidence="11">
    <location>
        <begin position="391"/>
        <end position="503"/>
    </location>
</feature>
<evidence type="ECO:0000256" key="5">
    <source>
        <dbReference type="ARBA" id="ARBA00022679"/>
    </source>
</evidence>
<dbReference type="GO" id="GO:0000155">
    <property type="term" value="F:phosphorelay sensor kinase activity"/>
    <property type="evidence" value="ECO:0007669"/>
    <property type="project" value="InterPro"/>
</dbReference>
<dbReference type="EMBL" id="SLUN01000060">
    <property type="protein sequence ID" value="TCL54753.1"/>
    <property type="molecule type" value="Genomic_DNA"/>
</dbReference>
<dbReference type="PROSITE" id="PS50885">
    <property type="entry name" value="HAMP"/>
    <property type="match status" value="1"/>
</dbReference>
<keyword evidence="6 13" id="KW-0418">Kinase</keyword>
<dbReference type="EC" id="2.7.13.3" evidence="3"/>
<dbReference type="InterPro" id="IPR010559">
    <property type="entry name" value="Sig_transdc_His_kin_internal"/>
</dbReference>
<feature type="transmembrane region" description="Helical" evidence="10">
    <location>
        <begin position="16"/>
        <end position="36"/>
    </location>
</feature>
<dbReference type="Gene3D" id="3.30.565.10">
    <property type="entry name" value="Histidine kinase-like ATPase, C-terminal domain"/>
    <property type="match status" value="1"/>
</dbReference>
<evidence type="ECO:0000259" key="11">
    <source>
        <dbReference type="PROSITE" id="PS50109"/>
    </source>
</evidence>
<dbReference type="InterPro" id="IPR004358">
    <property type="entry name" value="Sig_transdc_His_kin-like_C"/>
</dbReference>
<evidence type="ECO:0000256" key="6">
    <source>
        <dbReference type="ARBA" id="ARBA00022777"/>
    </source>
</evidence>
<dbReference type="Pfam" id="PF02518">
    <property type="entry name" value="HATPase_c"/>
    <property type="match status" value="1"/>
</dbReference>
<evidence type="ECO:0000256" key="1">
    <source>
        <dbReference type="ARBA" id="ARBA00000085"/>
    </source>
</evidence>
<dbReference type="AlphaFoldDB" id="A0A4R1QPD4"/>
<reference evidence="13 14" key="1">
    <citation type="submission" date="2019-03" db="EMBL/GenBank/DDBJ databases">
        <title>Genomic Encyclopedia of Type Strains, Phase IV (KMG-IV): sequencing the most valuable type-strain genomes for metagenomic binning, comparative biology and taxonomic classification.</title>
        <authorList>
            <person name="Goeker M."/>
        </authorList>
    </citation>
    <scope>NUCLEOTIDE SEQUENCE [LARGE SCALE GENOMIC DNA]</scope>
    <source>
        <strain evidence="13 14">LX-B</strain>
    </source>
</reference>
<dbReference type="InterPro" id="IPR050640">
    <property type="entry name" value="Bact_2-comp_sensor_kinase"/>
</dbReference>
<gene>
    <name evidence="13" type="ORF">EDC14_106012</name>
</gene>
<proteinExistence type="predicted"/>
<dbReference type="SUPFAM" id="SSF55874">
    <property type="entry name" value="ATPase domain of HSP90 chaperone/DNA topoisomerase II/histidine kinase"/>
    <property type="match status" value="1"/>
</dbReference>
<sequence length="515" mass="58215">MKETGAGGYFPIRWKLIAYFIVFMLLTVLIGLYVNLGLKLSTRFFGEILDEYNYLEMLGEKVYAVRFYTENYLADDSSANLEKCLAAAADLRDRTENIAVYLSLSEHAAKYHSYLDLARSLARYGDLFEKTVAARRTGRLETTYANNYQLLASADLIAKYLANLINRTAVWGNERFSRLNAQTRRIEYLSYALAVVIGLLSIVFCLNFAFGITRPLGQMVQMAEKIGAGNFLVREVAVQSGDELQTIAGVFNRMSRNIHDLFEETQQKALLEGELKEAKMRKLEVENRLREAEIQVLQSQVNPHFLYNTLNAIAQVAILEEAGETGVLIKAVARLLRYNLRSLDQPVTVSAELEHIREYIYIMSVRYGERVDCQVHFPDTVGRYLIPCMTLQPILENAYIHGVAPLNGRRGIIRIALTQTDQRLRIEIADNGVGMTAERLAAARSEEAPRPAGNRKPQAQRSGLGLANVRKRLELFYREKNLLTITSQPGQGTRVVLDLPAREEAARDVSSDDRR</sequence>
<protein>
    <recommendedName>
        <fullName evidence="3">histidine kinase</fullName>
        <ecNumber evidence="3">2.7.13.3</ecNumber>
    </recommendedName>
</protein>
<evidence type="ECO:0000256" key="10">
    <source>
        <dbReference type="SAM" id="Phobius"/>
    </source>
</evidence>
<dbReference type="PRINTS" id="PR00344">
    <property type="entry name" value="BCTRLSENSOR"/>
</dbReference>
<accession>A0A4R1QPD4</accession>
<comment type="subcellular location">
    <subcellularLocation>
        <location evidence="2">Membrane</location>
    </subcellularLocation>
</comment>
<comment type="catalytic activity">
    <reaction evidence="1">
        <text>ATP + protein L-histidine = ADP + protein N-phospho-L-histidine.</text>
        <dbReference type="EC" id="2.7.13.3"/>
    </reaction>
</comment>
<keyword evidence="8" id="KW-0175">Coiled coil</keyword>
<organism evidence="13 14">
    <name type="scientific">Hydrogenispora ethanolica</name>
    <dbReference type="NCBI Taxonomy" id="1082276"/>
    <lineage>
        <taxon>Bacteria</taxon>
        <taxon>Bacillati</taxon>
        <taxon>Bacillota</taxon>
        <taxon>Hydrogenispora</taxon>
    </lineage>
</organism>
<dbReference type="CDD" id="cd06225">
    <property type="entry name" value="HAMP"/>
    <property type="match status" value="1"/>
</dbReference>
<dbReference type="GO" id="GO:0016020">
    <property type="term" value="C:membrane"/>
    <property type="evidence" value="ECO:0007669"/>
    <property type="project" value="UniProtKB-SubCell"/>
</dbReference>
<feature type="domain" description="HAMP" evidence="12">
    <location>
        <begin position="210"/>
        <end position="263"/>
    </location>
</feature>
<evidence type="ECO:0000256" key="2">
    <source>
        <dbReference type="ARBA" id="ARBA00004370"/>
    </source>
</evidence>
<dbReference type="InterPro" id="IPR036890">
    <property type="entry name" value="HATPase_C_sf"/>
</dbReference>
<keyword evidence="7" id="KW-0902">Two-component regulatory system</keyword>
<name>A0A4R1QPD4_HYDET</name>
<evidence type="ECO:0000256" key="3">
    <source>
        <dbReference type="ARBA" id="ARBA00012438"/>
    </source>
</evidence>
<feature type="coiled-coil region" evidence="8">
    <location>
        <begin position="261"/>
        <end position="300"/>
    </location>
</feature>
<evidence type="ECO:0000313" key="13">
    <source>
        <dbReference type="EMBL" id="TCL54753.1"/>
    </source>
</evidence>
<dbReference type="PROSITE" id="PS50109">
    <property type="entry name" value="HIS_KIN"/>
    <property type="match status" value="1"/>
</dbReference>
<dbReference type="PANTHER" id="PTHR34220:SF7">
    <property type="entry name" value="SENSOR HISTIDINE KINASE YPDA"/>
    <property type="match status" value="1"/>
</dbReference>
<dbReference type="SUPFAM" id="SSF158472">
    <property type="entry name" value="HAMP domain-like"/>
    <property type="match status" value="1"/>
</dbReference>
<dbReference type="SMART" id="SM00387">
    <property type="entry name" value="HATPase_c"/>
    <property type="match status" value="1"/>
</dbReference>
<evidence type="ECO:0000256" key="9">
    <source>
        <dbReference type="SAM" id="MobiDB-lite"/>
    </source>
</evidence>
<dbReference type="Gene3D" id="6.10.340.10">
    <property type="match status" value="1"/>
</dbReference>
<feature type="transmembrane region" description="Helical" evidence="10">
    <location>
        <begin position="188"/>
        <end position="210"/>
    </location>
</feature>
<keyword evidence="10" id="KW-0472">Membrane</keyword>
<keyword evidence="10" id="KW-0812">Transmembrane</keyword>
<dbReference type="Proteomes" id="UP000295008">
    <property type="component" value="Unassembled WGS sequence"/>
</dbReference>
<dbReference type="Pfam" id="PF06580">
    <property type="entry name" value="His_kinase"/>
    <property type="match status" value="1"/>
</dbReference>
<keyword evidence="14" id="KW-1185">Reference proteome</keyword>
<dbReference type="InterPro" id="IPR003660">
    <property type="entry name" value="HAMP_dom"/>
</dbReference>
<comment type="caution">
    <text evidence="13">The sequence shown here is derived from an EMBL/GenBank/DDBJ whole genome shotgun (WGS) entry which is preliminary data.</text>
</comment>
<keyword evidence="4" id="KW-0597">Phosphoprotein</keyword>
<keyword evidence="5" id="KW-0808">Transferase</keyword>